<comment type="caution">
    <text evidence="2">The sequence shown here is derived from an EMBL/GenBank/DDBJ whole genome shotgun (WGS) entry which is preliminary data.</text>
</comment>
<accession>A0A4S1DUA1</accession>
<sequence length="170" mass="19767">MPIDNDIALRPRFKLELSRNNQSILEDFEVLKSKQSDFIVTRLDNHVFIKFPKERQHFWSPQLHLEIDEIDNNSSLLHGLFGPNPTVWTMFMFFHFIVAGLFIAFGIWAYTNSSLDKSYAIQVSLMLLMVIIWVVLYFAGSIGKASSKNEMRALHDFMNRVIEIEKAPQS</sequence>
<protein>
    <submittedName>
        <fullName evidence="2">GTP-binding protein</fullName>
    </submittedName>
</protein>
<evidence type="ECO:0000313" key="3">
    <source>
        <dbReference type="Proteomes" id="UP000307602"/>
    </source>
</evidence>
<dbReference type="RefSeq" id="WP_135878176.1">
    <property type="nucleotide sequence ID" value="NZ_SRSO01000024.1"/>
</dbReference>
<evidence type="ECO:0000256" key="1">
    <source>
        <dbReference type="SAM" id="Phobius"/>
    </source>
</evidence>
<keyword evidence="1" id="KW-0472">Membrane</keyword>
<gene>
    <name evidence="2" type="ORF">EM932_15815</name>
</gene>
<feature type="transmembrane region" description="Helical" evidence="1">
    <location>
        <begin position="119"/>
        <end position="139"/>
    </location>
</feature>
<keyword evidence="1" id="KW-0812">Transmembrane</keyword>
<dbReference type="Proteomes" id="UP000307602">
    <property type="component" value="Unassembled WGS sequence"/>
</dbReference>
<evidence type="ECO:0000313" key="2">
    <source>
        <dbReference type="EMBL" id="TGV01395.1"/>
    </source>
</evidence>
<keyword evidence="1" id="KW-1133">Transmembrane helix</keyword>
<dbReference type="EMBL" id="SRSO01000024">
    <property type="protein sequence ID" value="TGV01395.1"/>
    <property type="molecule type" value="Genomic_DNA"/>
</dbReference>
<feature type="transmembrane region" description="Helical" evidence="1">
    <location>
        <begin position="87"/>
        <end position="107"/>
    </location>
</feature>
<proteinExistence type="predicted"/>
<dbReference type="AlphaFoldDB" id="A0A4S1DUA1"/>
<name>A0A4S1DUA1_9FLAO</name>
<organism evidence="2 3">
    <name type="scientific">Flavivirga rizhaonensis</name>
    <dbReference type="NCBI Taxonomy" id="2559571"/>
    <lineage>
        <taxon>Bacteria</taxon>
        <taxon>Pseudomonadati</taxon>
        <taxon>Bacteroidota</taxon>
        <taxon>Flavobacteriia</taxon>
        <taxon>Flavobacteriales</taxon>
        <taxon>Flavobacteriaceae</taxon>
        <taxon>Flavivirga</taxon>
    </lineage>
</organism>
<dbReference type="OrthoDB" id="1451346at2"/>
<reference evidence="2 3" key="1">
    <citation type="submission" date="2019-04" db="EMBL/GenBank/DDBJ databases">
        <authorList>
            <person name="Liu A."/>
        </authorList>
    </citation>
    <scope>NUCLEOTIDE SEQUENCE [LARGE SCALE GENOMIC DNA]</scope>
    <source>
        <strain evidence="2 3">RZ03</strain>
    </source>
</reference>
<keyword evidence="3" id="KW-1185">Reference proteome</keyword>